<dbReference type="InterPro" id="IPR019587">
    <property type="entry name" value="Polyketide_cyclase/dehydratase"/>
</dbReference>
<accession>A0A4R4WQC7</accession>
<gene>
    <name evidence="1" type="ORF">E1218_23780</name>
</gene>
<dbReference type="Proteomes" id="UP000295172">
    <property type="component" value="Unassembled WGS sequence"/>
</dbReference>
<dbReference type="Gene3D" id="3.30.530.20">
    <property type="match status" value="1"/>
</dbReference>
<dbReference type="Pfam" id="PF10604">
    <property type="entry name" value="Polyketide_cyc2"/>
    <property type="match status" value="1"/>
</dbReference>
<dbReference type="SUPFAM" id="SSF55961">
    <property type="entry name" value="Bet v1-like"/>
    <property type="match status" value="1"/>
</dbReference>
<name>A0A4R4WQC7_9ACTN</name>
<keyword evidence="2" id="KW-1185">Reference proteome</keyword>
<comment type="caution">
    <text evidence="1">The sequence shown here is derived from an EMBL/GenBank/DDBJ whole genome shotgun (WGS) entry which is preliminary data.</text>
</comment>
<proteinExistence type="predicted"/>
<dbReference type="EMBL" id="SMKR01000113">
    <property type="protein sequence ID" value="TDD19593.1"/>
    <property type="molecule type" value="Genomic_DNA"/>
</dbReference>
<dbReference type="InterPro" id="IPR023393">
    <property type="entry name" value="START-like_dom_sf"/>
</dbReference>
<reference evidence="1 2" key="1">
    <citation type="submission" date="2019-02" db="EMBL/GenBank/DDBJ databases">
        <title>Draft genome sequences of novel Actinobacteria.</title>
        <authorList>
            <person name="Sahin N."/>
            <person name="Ay H."/>
            <person name="Saygin H."/>
        </authorList>
    </citation>
    <scope>NUCLEOTIDE SEQUENCE [LARGE SCALE GENOMIC DNA]</scope>
    <source>
        <strain evidence="1 2">16K104</strain>
    </source>
</reference>
<dbReference type="OrthoDB" id="191189at2"/>
<evidence type="ECO:0000313" key="2">
    <source>
        <dbReference type="Proteomes" id="UP000295172"/>
    </source>
</evidence>
<evidence type="ECO:0000313" key="1">
    <source>
        <dbReference type="EMBL" id="TDD19593.1"/>
    </source>
</evidence>
<organism evidence="1 2">
    <name type="scientific">Kribbella turkmenica</name>
    <dbReference type="NCBI Taxonomy" id="2530375"/>
    <lineage>
        <taxon>Bacteria</taxon>
        <taxon>Bacillati</taxon>
        <taxon>Actinomycetota</taxon>
        <taxon>Actinomycetes</taxon>
        <taxon>Propionibacteriales</taxon>
        <taxon>Kribbellaceae</taxon>
        <taxon>Kribbella</taxon>
    </lineage>
</organism>
<dbReference type="AlphaFoldDB" id="A0A4R4WQC7"/>
<dbReference type="RefSeq" id="WP_132323773.1">
    <property type="nucleotide sequence ID" value="NZ_SMKR01000113.1"/>
</dbReference>
<sequence>MAGLQRTVTVAAPPERVWAVIVDVERWPERIPTVESVQRLDDGPLALGSRTRLRQPRLPEAVWTVTEFADGSSYTWKSKSPGVTVTAAHVVEPHAEGSRLTLALTVSGPLSGIGWLMTRSLTKQYVETEAASIKSAAESTGG</sequence>
<protein>
    <submittedName>
        <fullName evidence="1">Polyketide cyclase</fullName>
    </submittedName>
</protein>